<name>A0AAN9UC87_9PEZI</name>
<feature type="transmembrane region" description="Helical" evidence="1">
    <location>
        <begin position="136"/>
        <end position="156"/>
    </location>
</feature>
<comment type="caution">
    <text evidence="2">The sequence shown here is derived from an EMBL/GenBank/DDBJ whole genome shotgun (WGS) entry which is preliminary data.</text>
</comment>
<dbReference type="EMBL" id="JAKJXP020000132">
    <property type="protein sequence ID" value="KAK7743680.1"/>
    <property type="molecule type" value="Genomic_DNA"/>
</dbReference>
<proteinExistence type="predicted"/>
<sequence>MSRSCHSPLLSEYEEEGQPILRAGGGPLRVLSELAGLIPAIVGSVVSTSYVLCAMQQAPPPSPGPTTAEAAAAAAALPLSLPIPLPLPQSPYPRSPLLDNLTRPSGTLMLGACLALGCSLSWWTHRRRDRGDVCQGPVFAAWAAWAACVGVGGLGYSAEAVVLGLVPWALCAAAICSYVGHALWRGQRQRRTLGRRPVS</sequence>
<feature type="transmembrane region" description="Helical" evidence="1">
    <location>
        <begin position="162"/>
        <end position="184"/>
    </location>
</feature>
<dbReference type="Proteomes" id="UP001320420">
    <property type="component" value="Unassembled WGS sequence"/>
</dbReference>
<protein>
    <submittedName>
        <fullName evidence="2">Uncharacterized protein</fullName>
    </submittedName>
</protein>
<accession>A0AAN9UC87</accession>
<keyword evidence="1" id="KW-0472">Membrane</keyword>
<keyword evidence="1" id="KW-0812">Transmembrane</keyword>
<organism evidence="2 3">
    <name type="scientific">Diatrype stigma</name>
    <dbReference type="NCBI Taxonomy" id="117547"/>
    <lineage>
        <taxon>Eukaryota</taxon>
        <taxon>Fungi</taxon>
        <taxon>Dikarya</taxon>
        <taxon>Ascomycota</taxon>
        <taxon>Pezizomycotina</taxon>
        <taxon>Sordariomycetes</taxon>
        <taxon>Xylariomycetidae</taxon>
        <taxon>Xylariales</taxon>
        <taxon>Diatrypaceae</taxon>
        <taxon>Diatrype</taxon>
    </lineage>
</organism>
<gene>
    <name evidence="2" type="ORF">SLS62_010512</name>
</gene>
<keyword evidence="1" id="KW-1133">Transmembrane helix</keyword>
<feature type="transmembrane region" description="Helical" evidence="1">
    <location>
        <begin position="105"/>
        <end position="124"/>
    </location>
</feature>
<evidence type="ECO:0000256" key="1">
    <source>
        <dbReference type="SAM" id="Phobius"/>
    </source>
</evidence>
<reference evidence="2 3" key="1">
    <citation type="submission" date="2024-02" db="EMBL/GenBank/DDBJ databases">
        <title>De novo assembly and annotation of 12 fungi associated with fruit tree decline syndrome in Ontario, Canada.</title>
        <authorList>
            <person name="Sulman M."/>
            <person name="Ellouze W."/>
            <person name="Ilyukhin E."/>
        </authorList>
    </citation>
    <scope>NUCLEOTIDE SEQUENCE [LARGE SCALE GENOMIC DNA]</scope>
    <source>
        <strain evidence="2 3">M11/M66-122</strain>
    </source>
</reference>
<evidence type="ECO:0000313" key="3">
    <source>
        <dbReference type="Proteomes" id="UP001320420"/>
    </source>
</evidence>
<dbReference type="AlphaFoldDB" id="A0AAN9UC87"/>
<keyword evidence="3" id="KW-1185">Reference proteome</keyword>
<evidence type="ECO:0000313" key="2">
    <source>
        <dbReference type="EMBL" id="KAK7743680.1"/>
    </source>
</evidence>
<feature type="transmembrane region" description="Helical" evidence="1">
    <location>
        <begin position="34"/>
        <end position="55"/>
    </location>
</feature>